<dbReference type="EMBL" id="JAUSTW010000008">
    <property type="protein sequence ID" value="MDQ0201207.1"/>
    <property type="molecule type" value="Genomic_DNA"/>
</dbReference>
<gene>
    <name evidence="1" type="ORF">J2S10_004413</name>
</gene>
<comment type="caution">
    <text evidence="1">The sequence shown here is derived from an EMBL/GenBank/DDBJ whole genome shotgun (WGS) entry which is preliminary data.</text>
</comment>
<evidence type="ECO:0000313" key="2">
    <source>
        <dbReference type="Proteomes" id="UP001224122"/>
    </source>
</evidence>
<dbReference type="Proteomes" id="UP001224122">
    <property type="component" value="Unassembled WGS sequence"/>
</dbReference>
<accession>A0ABT9Y216</accession>
<keyword evidence="2" id="KW-1185">Reference proteome</keyword>
<protein>
    <recommendedName>
        <fullName evidence="3">DUF2642 domain-containing protein</fullName>
    </recommendedName>
</protein>
<dbReference type="RefSeq" id="WP_307412324.1">
    <property type="nucleotide sequence ID" value="NZ_JAUSTW010000008.1"/>
</dbReference>
<proteinExistence type="predicted"/>
<sequence>MMMLIDFQDLVGKYIEVEISGGVFHKGTLIAAGLDIIVIHDGRTNSFLYIPFVHIQRLKETSIEENTYYDPPSEKPIDTDAISFRKILTIAKGMFVKVYVTGNKSIHGYLTSIMNDYFVFHSPVYKTMFISMNHVKWVIPYPSNTTPYSLNNQNLPLKPASIPLARSFEEQLKKLENQLVILDGGDNPEKIGFLQKVRNNKTTLITVEGETVYRNLVHIKSIQLP</sequence>
<evidence type="ECO:0008006" key="3">
    <source>
        <dbReference type="Google" id="ProtNLM"/>
    </source>
</evidence>
<reference evidence="1 2" key="1">
    <citation type="submission" date="2023-07" db="EMBL/GenBank/DDBJ databases">
        <title>Genomic Encyclopedia of Type Strains, Phase IV (KMG-IV): sequencing the most valuable type-strain genomes for metagenomic binning, comparative biology and taxonomic classification.</title>
        <authorList>
            <person name="Goeker M."/>
        </authorList>
    </citation>
    <scope>NUCLEOTIDE SEQUENCE [LARGE SCALE GENOMIC DNA]</scope>
    <source>
        <strain evidence="1 2">DSM 27594</strain>
    </source>
</reference>
<name>A0ABT9Y216_9BACI</name>
<organism evidence="1 2">
    <name type="scientific">Neobacillus ginsengisoli</name>
    <dbReference type="NCBI Taxonomy" id="904295"/>
    <lineage>
        <taxon>Bacteria</taxon>
        <taxon>Bacillati</taxon>
        <taxon>Bacillota</taxon>
        <taxon>Bacilli</taxon>
        <taxon>Bacillales</taxon>
        <taxon>Bacillaceae</taxon>
        <taxon>Neobacillus</taxon>
    </lineage>
</organism>
<evidence type="ECO:0000313" key="1">
    <source>
        <dbReference type="EMBL" id="MDQ0201207.1"/>
    </source>
</evidence>